<evidence type="ECO:0000313" key="6">
    <source>
        <dbReference type="Proteomes" id="UP000887116"/>
    </source>
</evidence>
<dbReference type="InterPro" id="IPR000859">
    <property type="entry name" value="CUB_dom"/>
</dbReference>
<dbReference type="InterPro" id="IPR035914">
    <property type="entry name" value="Sperma_CUB_dom_sf"/>
</dbReference>
<keyword evidence="6" id="KW-1185">Reference proteome</keyword>
<dbReference type="CDD" id="cd00041">
    <property type="entry name" value="CUB"/>
    <property type="match status" value="1"/>
</dbReference>
<sequence>MLSVLMTQTELDQDIKGLANKPPHGHVIQLDFRETFHLEESPTCEYDWLEIRNGPYGYSPLIKKFCGHEFPPMLTSKDQFLWLKFSSDDSIEYEGFKAIFKFIPIERVCFRISYCDRTVPNSPTMMTT</sequence>
<comment type="caution">
    <text evidence="3">Lacks conserved residue(s) required for the propagation of feature annotation.</text>
</comment>
<dbReference type="AlphaFoldDB" id="A0A8X6H409"/>
<evidence type="ECO:0000259" key="4">
    <source>
        <dbReference type="PROSITE" id="PS01180"/>
    </source>
</evidence>
<dbReference type="EMBL" id="BMAO01027290">
    <property type="protein sequence ID" value="GFR15738.1"/>
    <property type="molecule type" value="Genomic_DNA"/>
</dbReference>
<keyword evidence="1" id="KW-0677">Repeat</keyword>
<dbReference type="PANTHER" id="PTHR24251">
    <property type="entry name" value="OVOCHYMASE-RELATED"/>
    <property type="match status" value="1"/>
</dbReference>
<dbReference type="Gene3D" id="2.60.120.290">
    <property type="entry name" value="Spermadhesin, CUB domain"/>
    <property type="match status" value="1"/>
</dbReference>
<evidence type="ECO:0000313" key="5">
    <source>
        <dbReference type="EMBL" id="GFR15738.1"/>
    </source>
</evidence>
<accession>A0A8X6H409</accession>
<protein>
    <submittedName>
        <fullName evidence="5">Neuropilin and tolloid-like protein 2</fullName>
    </submittedName>
</protein>
<dbReference type="PANTHER" id="PTHR24251:SF28">
    <property type="entry name" value="NEUROPILIN AND TOLLOID-LIKE, ISOFORM B"/>
    <property type="match status" value="1"/>
</dbReference>
<dbReference type="SUPFAM" id="SSF49854">
    <property type="entry name" value="Spermadhesin, CUB domain"/>
    <property type="match status" value="1"/>
</dbReference>
<organism evidence="5 6">
    <name type="scientific">Trichonephila clavata</name>
    <name type="common">Joro spider</name>
    <name type="synonym">Nephila clavata</name>
    <dbReference type="NCBI Taxonomy" id="2740835"/>
    <lineage>
        <taxon>Eukaryota</taxon>
        <taxon>Metazoa</taxon>
        <taxon>Ecdysozoa</taxon>
        <taxon>Arthropoda</taxon>
        <taxon>Chelicerata</taxon>
        <taxon>Arachnida</taxon>
        <taxon>Araneae</taxon>
        <taxon>Araneomorphae</taxon>
        <taxon>Entelegynae</taxon>
        <taxon>Araneoidea</taxon>
        <taxon>Nephilidae</taxon>
        <taxon>Trichonephila</taxon>
    </lineage>
</organism>
<dbReference type="OrthoDB" id="6419082at2759"/>
<evidence type="ECO:0000256" key="1">
    <source>
        <dbReference type="ARBA" id="ARBA00022737"/>
    </source>
</evidence>
<comment type="caution">
    <text evidence="5">The sequence shown here is derived from an EMBL/GenBank/DDBJ whole genome shotgun (WGS) entry which is preliminary data.</text>
</comment>
<reference evidence="5" key="1">
    <citation type="submission" date="2020-07" db="EMBL/GenBank/DDBJ databases">
        <title>Multicomponent nature underlies the extraordinary mechanical properties of spider dragline silk.</title>
        <authorList>
            <person name="Kono N."/>
            <person name="Nakamura H."/>
            <person name="Mori M."/>
            <person name="Yoshida Y."/>
            <person name="Ohtoshi R."/>
            <person name="Malay A.D."/>
            <person name="Moran D.A.P."/>
            <person name="Tomita M."/>
            <person name="Numata K."/>
            <person name="Arakawa K."/>
        </authorList>
    </citation>
    <scope>NUCLEOTIDE SEQUENCE</scope>
</reference>
<gene>
    <name evidence="5" type="primary">NETO2</name>
    <name evidence="5" type="ORF">TNCT_195591</name>
</gene>
<feature type="domain" description="CUB" evidence="4">
    <location>
        <begin position="21"/>
        <end position="103"/>
    </location>
</feature>
<keyword evidence="2" id="KW-1015">Disulfide bond</keyword>
<evidence type="ECO:0000256" key="2">
    <source>
        <dbReference type="ARBA" id="ARBA00023157"/>
    </source>
</evidence>
<evidence type="ECO:0000256" key="3">
    <source>
        <dbReference type="PROSITE-ProRule" id="PRU00059"/>
    </source>
</evidence>
<name>A0A8X6H409_TRICU</name>
<proteinExistence type="predicted"/>
<dbReference type="Proteomes" id="UP000887116">
    <property type="component" value="Unassembled WGS sequence"/>
</dbReference>
<dbReference type="Pfam" id="PF00431">
    <property type="entry name" value="CUB"/>
    <property type="match status" value="1"/>
</dbReference>
<dbReference type="SMART" id="SM00042">
    <property type="entry name" value="CUB"/>
    <property type="match status" value="1"/>
</dbReference>
<dbReference type="PROSITE" id="PS01180">
    <property type="entry name" value="CUB"/>
    <property type="match status" value="1"/>
</dbReference>